<dbReference type="GO" id="GO:0009898">
    <property type="term" value="C:cytoplasmic side of plasma membrane"/>
    <property type="evidence" value="ECO:0007669"/>
    <property type="project" value="UniProtKB-UniRule"/>
</dbReference>
<dbReference type="EMBL" id="QEQD01000007">
    <property type="protein sequence ID" value="RDF02636.1"/>
    <property type="molecule type" value="Genomic_DNA"/>
</dbReference>
<protein>
    <recommendedName>
        <fullName evidence="5 6">Cell division protein FtsA</fullName>
    </recommendedName>
</protein>
<evidence type="ECO:0000313" key="9">
    <source>
        <dbReference type="Proteomes" id="UP000253999"/>
    </source>
</evidence>
<keyword evidence="4 5" id="KW-0131">Cell cycle</keyword>
<dbReference type="InterPro" id="IPR003494">
    <property type="entry name" value="SHS2_FtsA"/>
</dbReference>
<dbReference type="RefSeq" id="WP_040218054.1">
    <property type="nucleotide sequence ID" value="NZ_JAPWBQ010000009.1"/>
</dbReference>
<dbReference type="Gene3D" id="3.30.420.40">
    <property type="match status" value="2"/>
</dbReference>
<dbReference type="Proteomes" id="UP000253999">
    <property type="component" value="Unassembled WGS sequence"/>
</dbReference>
<name>A0A369ZDU7_HAEPH</name>
<accession>A0A369ZDU7</accession>
<evidence type="ECO:0000256" key="6">
    <source>
        <dbReference type="PIRNR" id="PIRNR003101"/>
    </source>
</evidence>
<comment type="caution">
    <text evidence="8">The sequence shown here is derived from an EMBL/GenBank/DDBJ whole genome shotgun (WGS) entry which is preliminary data.</text>
</comment>
<evidence type="ECO:0000259" key="7">
    <source>
        <dbReference type="SMART" id="SM00842"/>
    </source>
</evidence>
<evidence type="ECO:0000313" key="8">
    <source>
        <dbReference type="EMBL" id="RDF02636.1"/>
    </source>
</evidence>
<dbReference type="NCBIfam" id="TIGR01174">
    <property type="entry name" value="ftsA"/>
    <property type="match status" value="1"/>
</dbReference>
<dbReference type="NCBIfam" id="NF007009">
    <property type="entry name" value="PRK09472.1"/>
    <property type="match status" value="1"/>
</dbReference>
<comment type="similarity">
    <text evidence="5 6">Belongs to the FtsA/MreB family.</text>
</comment>
<gene>
    <name evidence="5" type="primary">ftsA</name>
    <name evidence="8" type="ORF">DPV98_07250</name>
</gene>
<dbReference type="GO" id="GO:0032153">
    <property type="term" value="C:cell division site"/>
    <property type="evidence" value="ECO:0007669"/>
    <property type="project" value="UniProtKB-UniRule"/>
</dbReference>
<dbReference type="InterPro" id="IPR020823">
    <property type="entry name" value="Cell_div_FtsA"/>
</dbReference>
<dbReference type="Pfam" id="PF02491">
    <property type="entry name" value="SHS2_FTSA"/>
    <property type="match status" value="1"/>
</dbReference>
<comment type="subunit">
    <text evidence="5">Self-interacts. Interacts with FtsZ.</text>
</comment>
<dbReference type="GO" id="GO:0043093">
    <property type="term" value="P:FtsZ-dependent cytokinesis"/>
    <property type="evidence" value="ECO:0007669"/>
    <property type="project" value="UniProtKB-UniRule"/>
</dbReference>
<keyword evidence="2 5" id="KW-0132">Cell division</keyword>
<dbReference type="STRING" id="735.B0185_06850"/>
<dbReference type="CDD" id="cd24048">
    <property type="entry name" value="ASKHA_NBD_FtsA"/>
    <property type="match status" value="1"/>
</dbReference>
<reference evidence="8 9" key="1">
    <citation type="submission" date="2018-05" db="EMBL/GenBank/DDBJ databases">
        <title>Draft Genome Sequences for a Diverse set of 7 Haemophilus Species.</title>
        <authorList>
            <person name="Nichols M."/>
            <person name="Topaz N."/>
            <person name="Wang X."/>
            <person name="Wang X."/>
            <person name="Boxrud D."/>
        </authorList>
    </citation>
    <scope>NUCLEOTIDE SEQUENCE [LARGE SCALE GENOMIC DNA]</scope>
    <source>
        <strain evidence="8 9">C2010039593</strain>
    </source>
</reference>
<proteinExistence type="inferred from homology"/>
<keyword evidence="3 5" id="KW-0472">Membrane</keyword>
<dbReference type="PANTHER" id="PTHR32432">
    <property type="entry name" value="CELL DIVISION PROTEIN FTSA-RELATED"/>
    <property type="match status" value="1"/>
</dbReference>
<evidence type="ECO:0000256" key="4">
    <source>
        <dbReference type="ARBA" id="ARBA00023306"/>
    </source>
</evidence>
<dbReference type="PANTHER" id="PTHR32432:SF4">
    <property type="entry name" value="CELL DIVISION PROTEIN FTSA"/>
    <property type="match status" value="1"/>
</dbReference>
<comment type="function">
    <text evidence="5 6">Cell division protein that is involved in the assembly of the Z ring. May serve as a membrane anchor for the Z ring.</text>
</comment>
<dbReference type="HAMAP" id="MF_02033">
    <property type="entry name" value="FtsA"/>
    <property type="match status" value="1"/>
</dbReference>
<dbReference type="SUPFAM" id="SSF53067">
    <property type="entry name" value="Actin-like ATPase domain"/>
    <property type="match status" value="2"/>
</dbReference>
<dbReference type="InterPro" id="IPR050696">
    <property type="entry name" value="FtsA/MreB"/>
</dbReference>
<comment type="subcellular location">
    <subcellularLocation>
        <location evidence="5">Cell membrane</location>
        <topology evidence="5">Peripheral membrane protein</topology>
        <orientation evidence="5">Cytoplasmic side</orientation>
    </subcellularLocation>
    <text evidence="5">Localizes to the Z ring in an FtsZ-dependent manner. Targeted to the membrane through a conserved C-terminal amphipathic helix.</text>
</comment>
<evidence type="ECO:0000256" key="5">
    <source>
        <dbReference type="HAMAP-Rule" id="MF_02033"/>
    </source>
</evidence>
<evidence type="ECO:0000256" key="3">
    <source>
        <dbReference type="ARBA" id="ARBA00023136"/>
    </source>
</evidence>
<dbReference type="InterPro" id="IPR043129">
    <property type="entry name" value="ATPase_NBD"/>
</dbReference>
<keyword evidence="1 5" id="KW-1003">Cell membrane</keyword>
<dbReference type="Pfam" id="PF14450">
    <property type="entry name" value="FtsA"/>
    <property type="match status" value="1"/>
</dbReference>
<dbReference type="AlphaFoldDB" id="A0A369ZDU7"/>
<feature type="domain" description="SHS2" evidence="7">
    <location>
        <begin position="11"/>
        <end position="198"/>
    </location>
</feature>
<sequence length="428" mass="46332">MTDNIDDEDYIVGLDIGTSKTVVVIGETLPDGVIRVLGTGVSPSKGANQGGIVDLDAVVRAIDNAIAEAESIANNLEISDLILSISGAHVTGLNEMGQAVLENVVTKEDVEEAKHNASSIRLPNGLEMLHIVPQEFKVDHLPLTKSPIGLSGNRLTAYVHLIAAHQDWKRNLINAVESNQRLSVANIVFSGFASAYSVLTEEEKELGICLIDIGAGTMDVVVYVDGALRFSKSYPFGGNNVTDYLAQVFTTSRKEAEIIKVNYGSAVSPPTMNADKKFSISGLAGGAPRIYTKAHVAEITALCYSDLFKLINEDLLKLRQNLYHQGIKQELIAGFVLTGGGSQIEDIVKCAKNVFNAHVRVGNPLNIAGLTDYVNKPQYATVLGLLQYNFEHPAESKKTIINNPNVVGMFKGVKKQTRKAIRWIKSNF</sequence>
<evidence type="ECO:0000256" key="1">
    <source>
        <dbReference type="ARBA" id="ARBA00022475"/>
    </source>
</evidence>
<evidence type="ECO:0000256" key="2">
    <source>
        <dbReference type="ARBA" id="ARBA00022618"/>
    </source>
</evidence>
<dbReference type="SMART" id="SM00842">
    <property type="entry name" value="FtsA"/>
    <property type="match status" value="1"/>
</dbReference>
<dbReference type="PIRSF" id="PIRSF003101">
    <property type="entry name" value="FtsA"/>
    <property type="match status" value="1"/>
</dbReference>
<organism evidence="8 9">
    <name type="scientific">Haemophilus parahaemolyticus</name>
    <dbReference type="NCBI Taxonomy" id="735"/>
    <lineage>
        <taxon>Bacteria</taxon>
        <taxon>Pseudomonadati</taxon>
        <taxon>Pseudomonadota</taxon>
        <taxon>Gammaproteobacteria</taxon>
        <taxon>Pasteurellales</taxon>
        <taxon>Pasteurellaceae</taxon>
        <taxon>Haemophilus</taxon>
    </lineage>
</organism>